<dbReference type="SUPFAM" id="SSF50998">
    <property type="entry name" value="Quinoprotein alcohol dehydrogenase-like"/>
    <property type="match status" value="1"/>
</dbReference>
<dbReference type="STRING" id="1124188.SAMN05444377_101247"/>
<dbReference type="NCBIfam" id="TIGR04183">
    <property type="entry name" value="Por_Secre_tail"/>
    <property type="match status" value="1"/>
</dbReference>
<dbReference type="InterPro" id="IPR026444">
    <property type="entry name" value="Secre_tail"/>
</dbReference>
<dbReference type="InterPro" id="IPR015943">
    <property type="entry name" value="WD40/YVTN_repeat-like_dom_sf"/>
</dbReference>
<organism evidence="3 4">
    <name type="scientific">Flavobacterium fontis</name>
    <dbReference type="NCBI Taxonomy" id="1124188"/>
    <lineage>
        <taxon>Bacteria</taxon>
        <taxon>Pseudomonadati</taxon>
        <taxon>Bacteroidota</taxon>
        <taxon>Flavobacteriia</taxon>
        <taxon>Flavobacteriales</taxon>
        <taxon>Flavobacteriaceae</taxon>
        <taxon>Flavobacterium</taxon>
    </lineage>
</organism>
<accession>A0A1M4WCB1</accession>
<dbReference type="AlphaFoldDB" id="A0A1M4WCB1"/>
<reference evidence="3 4" key="1">
    <citation type="submission" date="2016-11" db="EMBL/GenBank/DDBJ databases">
        <authorList>
            <person name="Jaros S."/>
            <person name="Januszkiewicz K."/>
            <person name="Wedrychowicz H."/>
        </authorList>
    </citation>
    <scope>NUCLEOTIDE SEQUENCE [LARGE SCALE GENOMIC DNA]</scope>
    <source>
        <strain evidence="3 4">DSM 25660</strain>
    </source>
</reference>
<dbReference type="RefSeq" id="WP_073360643.1">
    <property type="nucleotide sequence ID" value="NZ_FQVQ01000001.1"/>
</dbReference>
<feature type="domain" description="Secretion system C-terminal sorting" evidence="2">
    <location>
        <begin position="475"/>
        <end position="544"/>
    </location>
</feature>
<evidence type="ECO:0000313" key="4">
    <source>
        <dbReference type="Proteomes" id="UP000184147"/>
    </source>
</evidence>
<dbReference type="Gene3D" id="2.130.10.10">
    <property type="entry name" value="YVTN repeat-like/Quinoprotein amine dehydrogenase"/>
    <property type="match status" value="1"/>
</dbReference>
<keyword evidence="4" id="KW-1185">Reference proteome</keyword>
<dbReference type="Pfam" id="PF18962">
    <property type="entry name" value="Por_Secre_tail"/>
    <property type="match status" value="1"/>
</dbReference>
<keyword evidence="1" id="KW-0732">Signal</keyword>
<dbReference type="InterPro" id="IPR011047">
    <property type="entry name" value="Quinoprotein_ADH-like_sf"/>
</dbReference>
<evidence type="ECO:0000256" key="1">
    <source>
        <dbReference type="ARBA" id="ARBA00022729"/>
    </source>
</evidence>
<evidence type="ECO:0000259" key="2">
    <source>
        <dbReference type="Pfam" id="PF18962"/>
    </source>
</evidence>
<dbReference type="Proteomes" id="UP000184147">
    <property type="component" value="Unassembled WGS sequence"/>
</dbReference>
<dbReference type="OrthoDB" id="9811934at2"/>
<dbReference type="PANTHER" id="PTHR42754:SF1">
    <property type="entry name" value="LIPOPROTEIN"/>
    <property type="match status" value="1"/>
</dbReference>
<proteinExistence type="predicted"/>
<gene>
    <name evidence="3" type="ORF">SAMN05444377_101247</name>
</gene>
<dbReference type="EMBL" id="FQVQ01000001">
    <property type="protein sequence ID" value="SHE78790.1"/>
    <property type="molecule type" value="Genomic_DNA"/>
</dbReference>
<sequence>MRIVALFLLLVIEYIFSLTAHSQKILWEKSLGGKQSEVLSDIVPCPDNGFLVAGFSASVKSGNKTANHLGNYDYFIWKMNDKGEPEWQKTFGGSENEVLNSVLLTREGGFLLAGTSNSSKSESKHSLNIGKDDFWIIKLSPNGAEEWQLALGGFGQEKNAKVLQTRDGGYVIAGTSGKGTVIDIPTEEKDKKVKYIYKTEPSYGNLDYWVIKVNSEGKMEWQKTFGGSYADELKSMVLHGEDIILAGISNSNDDGTKTIGARGMDDIWLISLDKDGVEKWQKAIGSEGSDVIQTLIVTSKNELFIGAHSNSNTGHDKIKSNKEGTDLWLLKLSFEGEIIWQETYNYAENETLTSIVENQDGTFLIGAYVIGTSHFASKSKQATRKNKKPPLEDDFLAFKINVEGDVIWSKIVHGDGKDILKKVIETRDGGYLMAGNSNSSISGDKSTGIGQDDFWIVKLKDNKKPDNPTLEIEAYPNPTKQFTTIIVGYEFERGTATVADLTGRQLQQFEIQSRTVPIDLSGLPEGIYVVNIKTNVQSNGVKIIKAN</sequence>
<evidence type="ECO:0000313" key="3">
    <source>
        <dbReference type="EMBL" id="SHE78790.1"/>
    </source>
</evidence>
<dbReference type="PANTHER" id="PTHR42754">
    <property type="entry name" value="ENDOGLUCANASE"/>
    <property type="match status" value="1"/>
</dbReference>
<name>A0A1M4WCB1_9FLAO</name>
<protein>
    <submittedName>
        <fullName evidence="3">Por secretion system C-terminal sorting domain-containing protein</fullName>
    </submittedName>
</protein>